<name>A0A8T0HSW2_CERPU</name>
<dbReference type="EMBL" id="CM026426">
    <property type="protein sequence ID" value="KAG0573618.1"/>
    <property type="molecule type" value="Genomic_DNA"/>
</dbReference>
<keyword evidence="3" id="KW-1185">Reference proteome</keyword>
<evidence type="ECO:0000256" key="1">
    <source>
        <dbReference type="SAM" id="MobiDB-lite"/>
    </source>
</evidence>
<dbReference type="Proteomes" id="UP000822688">
    <property type="component" value="Chromosome V"/>
</dbReference>
<sequence length="140" mass="14443">MLILPLRVTGSKEVGFDVEGGCGRRRYVMSGALAREGGSDAREGSGEPTVSGVEASGGGRWGGWGDSEASWGCEKGSGVQSTRVGSGLVGIGSLWTCASNLGVDNSLLVFCENGLVLSTNVLHPKTLRWLTEGLSPVSRS</sequence>
<reference evidence="2" key="1">
    <citation type="submission" date="2020-06" db="EMBL/GenBank/DDBJ databases">
        <title>WGS assembly of Ceratodon purpureus strain R40.</title>
        <authorList>
            <person name="Carey S.B."/>
            <person name="Jenkins J."/>
            <person name="Shu S."/>
            <person name="Lovell J.T."/>
            <person name="Sreedasyam A."/>
            <person name="Maumus F."/>
            <person name="Tiley G.P."/>
            <person name="Fernandez-Pozo N."/>
            <person name="Barry K."/>
            <person name="Chen C."/>
            <person name="Wang M."/>
            <person name="Lipzen A."/>
            <person name="Daum C."/>
            <person name="Saski C.A."/>
            <person name="Payton A.C."/>
            <person name="Mcbreen J.C."/>
            <person name="Conrad R.E."/>
            <person name="Kollar L.M."/>
            <person name="Olsson S."/>
            <person name="Huttunen S."/>
            <person name="Landis J.B."/>
            <person name="Wickett N.J."/>
            <person name="Johnson M.G."/>
            <person name="Rensing S.A."/>
            <person name="Grimwood J."/>
            <person name="Schmutz J."/>
            <person name="Mcdaniel S.F."/>
        </authorList>
    </citation>
    <scope>NUCLEOTIDE SEQUENCE</scope>
    <source>
        <strain evidence="2">R40</strain>
    </source>
</reference>
<evidence type="ECO:0000313" key="3">
    <source>
        <dbReference type="Proteomes" id="UP000822688"/>
    </source>
</evidence>
<organism evidence="2 3">
    <name type="scientific">Ceratodon purpureus</name>
    <name type="common">Fire moss</name>
    <name type="synonym">Dicranum purpureum</name>
    <dbReference type="NCBI Taxonomy" id="3225"/>
    <lineage>
        <taxon>Eukaryota</taxon>
        <taxon>Viridiplantae</taxon>
        <taxon>Streptophyta</taxon>
        <taxon>Embryophyta</taxon>
        <taxon>Bryophyta</taxon>
        <taxon>Bryophytina</taxon>
        <taxon>Bryopsida</taxon>
        <taxon>Dicranidae</taxon>
        <taxon>Pseudoditrichales</taxon>
        <taxon>Ditrichaceae</taxon>
        <taxon>Ceratodon</taxon>
    </lineage>
</organism>
<protein>
    <submittedName>
        <fullName evidence="2">Uncharacterized protein</fullName>
    </submittedName>
</protein>
<gene>
    <name evidence="2" type="ORF">KC19_VG194100</name>
</gene>
<evidence type="ECO:0000313" key="2">
    <source>
        <dbReference type="EMBL" id="KAG0573618.1"/>
    </source>
</evidence>
<proteinExistence type="predicted"/>
<feature type="region of interest" description="Disordered" evidence="1">
    <location>
        <begin position="36"/>
        <end position="61"/>
    </location>
</feature>
<accession>A0A8T0HSW2</accession>
<comment type="caution">
    <text evidence="2">The sequence shown here is derived from an EMBL/GenBank/DDBJ whole genome shotgun (WGS) entry which is preliminary data.</text>
</comment>
<dbReference type="AlphaFoldDB" id="A0A8T0HSW2"/>